<feature type="compositionally biased region" description="Low complexity" evidence="1">
    <location>
        <begin position="102"/>
        <end position="112"/>
    </location>
</feature>
<dbReference type="OrthoDB" id="4221065at2"/>
<dbReference type="AlphaFoldDB" id="A0A7W8F0F3"/>
<evidence type="ECO:0000313" key="3">
    <source>
        <dbReference type="Proteomes" id="UP000528608"/>
    </source>
</evidence>
<comment type="caution">
    <text evidence="2">The sequence shown here is derived from an EMBL/GenBank/DDBJ whole genome shotgun (WGS) entry which is preliminary data.</text>
</comment>
<name>A0A7W8F0F3_STREU</name>
<evidence type="ECO:0000313" key="2">
    <source>
        <dbReference type="EMBL" id="MBB5116615.1"/>
    </source>
</evidence>
<feature type="compositionally biased region" description="Low complexity" evidence="1">
    <location>
        <begin position="12"/>
        <end position="21"/>
    </location>
</feature>
<dbReference type="EMBL" id="JACHJF010000001">
    <property type="protein sequence ID" value="MBB5116615.1"/>
    <property type="molecule type" value="Genomic_DNA"/>
</dbReference>
<organism evidence="2 3">
    <name type="scientific">Streptomyces eurocidicus</name>
    <name type="common">Streptoverticillium eurocidicus</name>
    <dbReference type="NCBI Taxonomy" id="66423"/>
    <lineage>
        <taxon>Bacteria</taxon>
        <taxon>Bacillati</taxon>
        <taxon>Actinomycetota</taxon>
        <taxon>Actinomycetes</taxon>
        <taxon>Kitasatosporales</taxon>
        <taxon>Streptomycetaceae</taxon>
        <taxon>Streptomyces</taxon>
    </lineage>
</organism>
<reference evidence="2 3" key="1">
    <citation type="submission" date="2020-08" db="EMBL/GenBank/DDBJ databases">
        <title>Genomic Encyclopedia of Type Strains, Phase III (KMG-III): the genomes of soil and plant-associated and newly described type strains.</title>
        <authorList>
            <person name="Whitman W."/>
        </authorList>
    </citation>
    <scope>NUCLEOTIDE SEQUENCE [LARGE SCALE GENOMIC DNA]</scope>
    <source>
        <strain evidence="2 3">CECT 3259</strain>
    </source>
</reference>
<gene>
    <name evidence="2" type="ORF">FHS36_000013</name>
</gene>
<dbReference type="Proteomes" id="UP000528608">
    <property type="component" value="Unassembled WGS sequence"/>
</dbReference>
<accession>A0A7W8F0F3</accession>
<proteinExistence type="predicted"/>
<feature type="region of interest" description="Disordered" evidence="1">
    <location>
        <begin position="1"/>
        <end position="71"/>
    </location>
</feature>
<evidence type="ECO:0008006" key="4">
    <source>
        <dbReference type="Google" id="ProtNLM"/>
    </source>
</evidence>
<feature type="region of interest" description="Disordered" evidence="1">
    <location>
        <begin position="97"/>
        <end position="124"/>
    </location>
</feature>
<sequence length="319" mass="33988">MASEYARDQWAGRGEPLTTRGTPGGGRPAFPEQWKSFSAESWIASRLHPQDLRPQDERVTEHYREDASMKNSAATKTSISAIAIALGVSLGACGHNSTPMGSASPTATESESPTPPAGIHGDLGKITSVNSAMSVTSFHSSGSTTALGGGRMELWSDPRKGVHTTVVSDKTGAVGEGFCRNGVSYTSGPLLIESLQQAGKIGRDRKLPPQLADKYVSSNMGGQDCSALYKIDEQATLDPTADTTVEGKKTIAIRSASGATEDVYQVAVEGDPYILQMKSTRDGRTSTTTYDSFGEKVDIKLPPIEQVISMEQFREQLIP</sequence>
<evidence type="ECO:0000256" key="1">
    <source>
        <dbReference type="SAM" id="MobiDB-lite"/>
    </source>
</evidence>
<feature type="compositionally biased region" description="Basic and acidic residues" evidence="1">
    <location>
        <begin position="48"/>
        <end position="68"/>
    </location>
</feature>
<protein>
    <recommendedName>
        <fullName evidence="4">Lipoprotein</fullName>
    </recommendedName>
</protein>